<protein>
    <submittedName>
        <fullName evidence="1">Uncharacterized protein</fullName>
    </submittedName>
</protein>
<keyword evidence="2" id="KW-1185">Reference proteome</keyword>
<name>A0ABR3L9C2_9TELE</name>
<evidence type="ECO:0000313" key="2">
    <source>
        <dbReference type="Proteomes" id="UP001558613"/>
    </source>
</evidence>
<sequence>MGDLPLERAGPAVPFEFTTLDLFGPYEVKDESAEGFLLAYQRFTALRGHPRKLWSDPGSNFIRAKPALTELYKFLDKLQKSELEGEAAKHGTEILPIGMVQQRPLFA</sequence>
<organism evidence="1 2">
    <name type="scientific">Cirrhinus molitorella</name>
    <name type="common">mud carp</name>
    <dbReference type="NCBI Taxonomy" id="172907"/>
    <lineage>
        <taxon>Eukaryota</taxon>
        <taxon>Metazoa</taxon>
        <taxon>Chordata</taxon>
        <taxon>Craniata</taxon>
        <taxon>Vertebrata</taxon>
        <taxon>Euteleostomi</taxon>
        <taxon>Actinopterygii</taxon>
        <taxon>Neopterygii</taxon>
        <taxon>Teleostei</taxon>
        <taxon>Ostariophysi</taxon>
        <taxon>Cypriniformes</taxon>
        <taxon>Cyprinidae</taxon>
        <taxon>Labeoninae</taxon>
        <taxon>Labeonini</taxon>
        <taxon>Cirrhinus</taxon>
    </lineage>
</organism>
<dbReference type="EMBL" id="JAYMGO010000023">
    <property type="protein sequence ID" value="KAL1249500.1"/>
    <property type="molecule type" value="Genomic_DNA"/>
</dbReference>
<proteinExistence type="predicted"/>
<accession>A0ABR3L9C2</accession>
<dbReference type="Proteomes" id="UP001558613">
    <property type="component" value="Unassembled WGS sequence"/>
</dbReference>
<evidence type="ECO:0000313" key="1">
    <source>
        <dbReference type="EMBL" id="KAL1249500.1"/>
    </source>
</evidence>
<gene>
    <name evidence="1" type="ORF">QQF64_020505</name>
</gene>
<reference evidence="1 2" key="1">
    <citation type="submission" date="2023-09" db="EMBL/GenBank/DDBJ databases">
        <authorList>
            <person name="Wang M."/>
        </authorList>
    </citation>
    <scope>NUCLEOTIDE SEQUENCE [LARGE SCALE GENOMIC DNA]</scope>
    <source>
        <strain evidence="1">GT-2023</strain>
        <tissue evidence="1">Liver</tissue>
    </source>
</reference>
<comment type="caution">
    <text evidence="1">The sequence shown here is derived from an EMBL/GenBank/DDBJ whole genome shotgun (WGS) entry which is preliminary data.</text>
</comment>